<dbReference type="EMBL" id="BAABME010002528">
    <property type="protein sequence ID" value="GAA0155045.1"/>
    <property type="molecule type" value="Genomic_DNA"/>
</dbReference>
<proteinExistence type="predicted"/>
<feature type="compositionally biased region" description="Polar residues" evidence="1">
    <location>
        <begin position="1"/>
        <end position="15"/>
    </location>
</feature>
<evidence type="ECO:0000313" key="2">
    <source>
        <dbReference type="EMBL" id="GAA0155045.1"/>
    </source>
</evidence>
<protein>
    <submittedName>
        <fullName evidence="2">Uncharacterized protein</fullName>
    </submittedName>
</protein>
<feature type="region of interest" description="Disordered" evidence="1">
    <location>
        <begin position="84"/>
        <end position="103"/>
    </location>
</feature>
<reference evidence="2 3" key="1">
    <citation type="submission" date="2024-01" db="EMBL/GenBank/DDBJ databases">
        <title>The complete chloroplast genome sequence of Lithospermum erythrorhizon: insights into the phylogenetic relationship among Boraginaceae species and the maternal lineages of purple gromwells.</title>
        <authorList>
            <person name="Okada T."/>
            <person name="Watanabe K."/>
        </authorList>
    </citation>
    <scope>NUCLEOTIDE SEQUENCE [LARGE SCALE GENOMIC DNA]</scope>
</reference>
<dbReference type="AlphaFoldDB" id="A0AAV3PXH3"/>
<name>A0AAV3PXH3_LITER</name>
<evidence type="ECO:0000256" key="1">
    <source>
        <dbReference type="SAM" id="MobiDB-lite"/>
    </source>
</evidence>
<sequence>MPPTLHSNPTDLNSGKGTGFLHDNISSTSMGAASSMEGSGDQPTHKTAPIPHLKSVPMVEVKQIGYKPNNPNFAHQVFDRLPQPKNGSNKAQLMPHGASTSLDNSSNSYANAFKNSMYGNKHKAINHELSEDLIIEENQTALPTFFEGYDCSNMDNFHPVTTTKVNQVSFLKERTSNGI</sequence>
<feature type="compositionally biased region" description="Low complexity" evidence="1">
    <location>
        <begin position="26"/>
        <end position="40"/>
    </location>
</feature>
<organism evidence="2 3">
    <name type="scientific">Lithospermum erythrorhizon</name>
    <name type="common">Purple gromwell</name>
    <name type="synonym">Lithospermum officinale var. erythrorhizon</name>
    <dbReference type="NCBI Taxonomy" id="34254"/>
    <lineage>
        <taxon>Eukaryota</taxon>
        <taxon>Viridiplantae</taxon>
        <taxon>Streptophyta</taxon>
        <taxon>Embryophyta</taxon>
        <taxon>Tracheophyta</taxon>
        <taxon>Spermatophyta</taxon>
        <taxon>Magnoliopsida</taxon>
        <taxon>eudicotyledons</taxon>
        <taxon>Gunneridae</taxon>
        <taxon>Pentapetalae</taxon>
        <taxon>asterids</taxon>
        <taxon>lamiids</taxon>
        <taxon>Boraginales</taxon>
        <taxon>Boraginaceae</taxon>
        <taxon>Boraginoideae</taxon>
        <taxon>Lithospermeae</taxon>
        <taxon>Lithospermum</taxon>
    </lineage>
</organism>
<accession>A0AAV3PXH3</accession>
<keyword evidence="3" id="KW-1185">Reference proteome</keyword>
<comment type="caution">
    <text evidence="2">The sequence shown here is derived from an EMBL/GenBank/DDBJ whole genome shotgun (WGS) entry which is preliminary data.</text>
</comment>
<evidence type="ECO:0000313" key="3">
    <source>
        <dbReference type="Proteomes" id="UP001454036"/>
    </source>
</evidence>
<feature type="region of interest" description="Disordered" evidence="1">
    <location>
        <begin position="1"/>
        <end position="50"/>
    </location>
</feature>
<dbReference type="Proteomes" id="UP001454036">
    <property type="component" value="Unassembled WGS sequence"/>
</dbReference>
<gene>
    <name evidence="2" type="ORF">LIER_12868</name>
</gene>